<evidence type="ECO:0000313" key="1">
    <source>
        <dbReference type="EMBL" id="KAJ0007265.1"/>
    </source>
</evidence>
<proteinExistence type="predicted"/>
<organism evidence="1 2">
    <name type="scientific">Pistacia integerrima</name>
    <dbReference type="NCBI Taxonomy" id="434235"/>
    <lineage>
        <taxon>Eukaryota</taxon>
        <taxon>Viridiplantae</taxon>
        <taxon>Streptophyta</taxon>
        <taxon>Embryophyta</taxon>
        <taxon>Tracheophyta</taxon>
        <taxon>Spermatophyta</taxon>
        <taxon>Magnoliopsida</taxon>
        <taxon>eudicotyledons</taxon>
        <taxon>Gunneridae</taxon>
        <taxon>Pentapetalae</taxon>
        <taxon>rosids</taxon>
        <taxon>malvids</taxon>
        <taxon>Sapindales</taxon>
        <taxon>Anacardiaceae</taxon>
        <taxon>Pistacia</taxon>
    </lineage>
</organism>
<evidence type="ECO:0000313" key="2">
    <source>
        <dbReference type="Proteomes" id="UP001163603"/>
    </source>
</evidence>
<keyword evidence="2" id="KW-1185">Reference proteome</keyword>
<sequence length="963" mass="106189">MQESKNESSFRFNKRRFEGKSCIDMPNKNPQHEVPKLNPTSTVSYVQILGTGMDTQDTSSSVLLFVEEQRFIFNAGEIREGEYIFLYGGDDLEWIRKFTNAARTVATAARIPLEMVYVGKSTKREQVRRIMASIQIEKLSQVWPDLTMGLQRFCTEHKIILPNVGISVDHIFLSRVCSETAGGLPGLLFTLADFGGLSVNVWGPSDLKYLVDAMKSFIRPDAMVHARSFGTSPSSDATLTDLTKLTDPLVLVNNEVVKISAILLKPNFSGGSAVKPGELSVIYVCELPELMGKFDPDKARALGLSSGPKYEDLKSGKSVQSDCGTMVHPSDVMGPSVPGPIVLLVDCPTEAHVLELLSVESLSSYYADCSSKCAKTVNCIIHLSPTSVTGTPNYQICMQRFGSAQHIMAGHEMKNAEVPILKSNARLSARLNYLCPQLFPAGEFCSLQHLNNSAPDYSASEGPVARLSESVSAKNLLKRKPEQSFMLDQFTLLPHAHLGLDRTEIPSLVALSELMDELHLEIPEIVDAAQHVSQIWQEPPETKEVVSHVHENEVDENRLPSCLENVRKDDLEIVLLGTGSARPYEYRNVSSIYINLFSKGSLLLDCGEGTLGQLRRRYGVEGADSAVRNLRCIWISHIHADHQAGLARILALRHDLLKGVSHEPLLVVGPAQLKDFLDAYQRLEDLDMQFINCRYTTESSWIDFKHNIELHKDPLAQGSTNNNEDLNHKNALHPELNLSDNSTAFPLLESLKKVLHEAGLETLISIPVVHCQEAFGIVLKASERINGAGKVIPGWKIVYSGDTRPCPALAEASCGTTVLIHEASYKSNFKLSIGDAIFATLKCFNIVATYEDGQVEDAVAKKHSTTKEAIEVGSGAYRIVLTHLCQRHPKIPAVDDASMHKTCIAFDLMSINLADLPVLPEVLPYLKLLCVIPPLSKNRSAHACQTKQRGSRVKSQSNPITEK</sequence>
<dbReference type="Proteomes" id="UP001163603">
    <property type="component" value="Chromosome 15"/>
</dbReference>
<comment type="caution">
    <text evidence="1">The sequence shown here is derived from an EMBL/GenBank/DDBJ whole genome shotgun (WGS) entry which is preliminary data.</text>
</comment>
<dbReference type="EMBL" id="CM047750">
    <property type="protein sequence ID" value="KAJ0007265.1"/>
    <property type="molecule type" value="Genomic_DNA"/>
</dbReference>
<protein>
    <submittedName>
        <fullName evidence="1">Uncharacterized protein</fullName>
    </submittedName>
</protein>
<reference evidence="2" key="1">
    <citation type="journal article" date="2023" name="G3 (Bethesda)">
        <title>Genome assembly and association tests identify interacting loci associated with vigor, precocity, and sex in interspecific pistachio rootstocks.</title>
        <authorList>
            <person name="Palmer W."/>
            <person name="Jacygrad E."/>
            <person name="Sagayaradj S."/>
            <person name="Cavanaugh K."/>
            <person name="Han R."/>
            <person name="Bertier L."/>
            <person name="Beede B."/>
            <person name="Kafkas S."/>
            <person name="Golino D."/>
            <person name="Preece J."/>
            <person name="Michelmore R."/>
        </authorList>
    </citation>
    <scope>NUCLEOTIDE SEQUENCE [LARGE SCALE GENOMIC DNA]</scope>
</reference>
<accession>A0ACC0X004</accession>
<name>A0ACC0X004_9ROSI</name>
<gene>
    <name evidence="1" type="ORF">Pint_29694</name>
</gene>